<evidence type="ECO:0000259" key="1">
    <source>
        <dbReference type="PROSITE" id="PS51112"/>
    </source>
</evidence>
<proteinExistence type="predicted"/>
<dbReference type="PROSITE" id="PS51112">
    <property type="entry name" value="AMMECR1"/>
    <property type="match status" value="1"/>
</dbReference>
<dbReference type="AlphaFoldDB" id="K4LXL7"/>
<dbReference type="HOGENOM" id="CLU_048702_0_0_9"/>
<dbReference type="Gene3D" id="3.30.1490.150">
    <property type="entry name" value="Hypothetical protein ph0010, domain 2"/>
    <property type="match status" value="1"/>
</dbReference>
<dbReference type="PANTHER" id="PTHR13016">
    <property type="entry name" value="AMMECR1 HOMOLOG"/>
    <property type="match status" value="1"/>
</dbReference>
<dbReference type="EMBL" id="CP003732">
    <property type="protein sequence ID" value="AFV12724.1"/>
    <property type="molecule type" value="Genomic_DNA"/>
</dbReference>
<dbReference type="NCBIfam" id="TIGR04335">
    <property type="entry name" value="AmmeMemoSam_A"/>
    <property type="match status" value="1"/>
</dbReference>
<organism evidence="2 3">
    <name type="scientific">Thermacetogenium phaeum (strain ATCC BAA-254 / DSM 26808 / PB)</name>
    <dbReference type="NCBI Taxonomy" id="1089553"/>
    <lineage>
        <taxon>Bacteria</taxon>
        <taxon>Bacillati</taxon>
        <taxon>Bacillota</taxon>
        <taxon>Clostridia</taxon>
        <taxon>Thermoanaerobacterales</taxon>
        <taxon>Thermoanaerobacteraceae</taxon>
        <taxon>Thermacetogenium</taxon>
    </lineage>
</organism>
<evidence type="ECO:0000313" key="3">
    <source>
        <dbReference type="Proteomes" id="UP000000467"/>
    </source>
</evidence>
<dbReference type="InterPro" id="IPR027485">
    <property type="entry name" value="AMMECR1_N"/>
</dbReference>
<dbReference type="Pfam" id="PF02900">
    <property type="entry name" value="LigB"/>
    <property type="match status" value="1"/>
</dbReference>
<sequence length="460" mass="50398">MFVFAGLSPHPPIIVPEVGGNELEKVKETVNAMRKWAEAVREARPDSFVFISPHGCFLRDAVGYLGTEKIEGGFAGFGAPQVSFQVAVDLSLAGAVAREAAGEGVEVVSVDPADWYSYDPGSLDHGITVPLYYLKRTGLDLPITAFGISLLPLRTLYRFGQALGRVLEKSPQRIALIASGDLSHRLLPGAPAGYNPRGSEFDRIIKESLERMDVERILNLPEDLIEDAGECGLRPIVMMLGALKDYRVEPEIYSYEGPFGVGYLVAGFRLQGKQGESEAGKGEERVEGRPVERSPHVRLARESLEYYLRTGKIMPVPDPVPEGMEGKAGVFVSLKKHGQLRGCIGTVEPCRENIAAEIIHNAVAAGVDDPRFWPVKLEELPEIDFSVDVLTPFEPVKSEAELDPKRYGVIVKSRGRTGLLLPDLEGVDTVAEQLSIARQKAGIPPGEPVQIFRFEVVRYR</sequence>
<accession>K4LXL7</accession>
<dbReference type="GO" id="GO:0008198">
    <property type="term" value="F:ferrous iron binding"/>
    <property type="evidence" value="ECO:0007669"/>
    <property type="project" value="InterPro"/>
</dbReference>
<dbReference type="SUPFAM" id="SSF53213">
    <property type="entry name" value="LigB-like"/>
    <property type="match status" value="1"/>
</dbReference>
<dbReference type="InterPro" id="IPR004183">
    <property type="entry name" value="Xdiol_dOase_suB"/>
</dbReference>
<dbReference type="NCBIfam" id="TIGR00296">
    <property type="entry name" value="TIGR00296 family protein"/>
    <property type="match status" value="1"/>
</dbReference>
<dbReference type="InterPro" id="IPR036071">
    <property type="entry name" value="AMMECR1_dom_sf"/>
</dbReference>
<dbReference type="STRING" id="1089553.Tph_c25500"/>
<protein>
    <recommendedName>
        <fullName evidence="1">AMMECR1 domain-containing protein</fullName>
    </recommendedName>
</protein>
<evidence type="ECO:0000313" key="2">
    <source>
        <dbReference type="EMBL" id="AFV12724.1"/>
    </source>
</evidence>
<dbReference type="Gene3D" id="3.40.830.10">
    <property type="entry name" value="LigB-like"/>
    <property type="match status" value="1"/>
</dbReference>
<feature type="domain" description="AMMECR1" evidence="1">
    <location>
        <begin position="291"/>
        <end position="460"/>
    </location>
</feature>
<dbReference type="InterPro" id="IPR023473">
    <property type="entry name" value="AMMECR1"/>
</dbReference>
<dbReference type="SUPFAM" id="SSF143447">
    <property type="entry name" value="AMMECR1-like"/>
    <property type="match status" value="1"/>
</dbReference>
<dbReference type="Pfam" id="PF01871">
    <property type="entry name" value="AMMECR1"/>
    <property type="match status" value="1"/>
</dbReference>
<gene>
    <name evidence="2" type="ordered locus">Tph_c25500</name>
</gene>
<name>K4LXL7_THEPS</name>
<dbReference type="Proteomes" id="UP000000467">
    <property type="component" value="Chromosome"/>
</dbReference>
<dbReference type="InterPro" id="IPR027623">
    <property type="entry name" value="AmmeMemoSam_A"/>
</dbReference>
<keyword evidence="3" id="KW-1185">Reference proteome</keyword>
<dbReference type="KEGG" id="tpz:Tph_c25500"/>
<dbReference type="GO" id="GO:0016702">
    <property type="term" value="F:oxidoreductase activity, acting on single donors with incorporation of molecular oxygen, incorporation of two atoms of oxygen"/>
    <property type="evidence" value="ECO:0007669"/>
    <property type="project" value="UniProtKB-ARBA"/>
</dbReference>
<dbReference type="InterPro" id="IPR002733">
    <property type="entry name" value="AMMECR1_domain"/>
</dbReference>
<dbReference type="PANTHER" id="PTHR13016:SF0">
    <property type="entry name" value="AMME SYNDROME CANDIDATE GENE 1 PROTEIN"/>
    <property type="match status" value="1"/>
</dbReference>
<dbReference type="eggNOG" id="COG2078">
    <property type="taxonomic scope" value="Bacteria"/>
</dbReference>
<dbReference type="CDD" id="cd07951">
    <property type="entry name" value="ED_3B_N_AMMECR1"/>
    <property type="match status" value="1"/>
</dbReference>
<dbReference type="Gene3D" id="3.30.700.20">
    <property type="entry name" value="Hypothetical protein ph0010, domain 1"/>
    <property type="match status" value="1"/>
</dbReference>
<reference evidence="2 3" key="1">
    <citation type="journal article" date="2012" name="BMC Genomics">
        <title>Genome-guided analysis of physiological and morphological traits of the fermentative acetate oxidizer Thermacetogenium phaeum.</title>
        <authorList>
            <person name="Oehler D."/>
            <person name="Poehlein A."/>
            <person name="Leimbach A."/>
            <person name="Muller N."/>
            <person name="Daniel R."/>
            <person name="Gottschalk G."/>
            <person name="Schink B."/>
        </authorList>
    </citation>
    <scope>NUCLEOTIDE SEQUENCE [LARGE SCALE GENOMIC DNA]</scope>
    <source>
        <strain evidence="3">ATCC BAA-254 / DSM 26808 / PB</strain>
    </source>
</reference>
<dbReference type="eggNOG" id="COG3885">
    <property type="taxonomic scope" value="Bacteria"/>
</dbReference>